<sequence length="101" mass="11269">AKQRRKFEKPLTAVRRSGRGATRAEPNARPSPPRGRHAKKTRGHSLNVGESFVTETAGMKTPCDWRDCERIAGRMEVGKVLHSVLTTPSINVWAKMLLTCM</sequence>
<feature type="non-terminal residue" evidence="2">
    <location>
        <position position="101"/>
    </location>
</feature>
<protein>
    <submittedName>
        <fullName evidence="2">Uncharacterized protein</fullName>
    </submittedName>
</protein>
<evidence type="ECO:0000256" key="1">
    <source>
        <dbReference type="SAM" id="MobiDB-lite"/>
    </source>
</evidence>
<gene>
    <name evidence="2" type="primary">Nfu_g_1_004341</name>
</gene>
<feature type="non-terminal residue" evidence="2">
    <location>
        <position position="1"/>
    </location>
</feature>
<evidence type="ECO:0000313" key="2">
    <source>
        <dbReference type="EMBL" id="SBP12368.1"/>
    </source>
</evidence>
<organism evidence="2">
    <name type="scientific">Iconisemion striatum</name>
    <dbReference type="NCBI Taxonomy" id="60296"/>
    <lineage>
        <taxon>Eukaryota</taxon>
        <taxon>Metazoa</taxon>
        <taxon>Chordata</taxon>
        <taxon>Craniata</taxon>
        <taxon>Vertebrata</taxon>
        <taxon>Euteleostomi</taxon>
        <taxon>Actinopterygii</taxon>
        <taxon>Neopterygii</taxon>
        <taxon>Teleostei</taxon>
        <taxon>Neoteleostei</taxon>
        <taxon>Acanthomorphata</taxon>
        <taxon>Ovalentaria</taxon>
        <taxon>Atherinomorphae</taxon>
        <taxon>Cyprinodontiformes</taxon>
        <taxon>Nothobranchiidae</taxon>
        <taxon>Iconisemion</taxon>
    </lineage>
</organism>
<accession>A0A1A7X308</accession>
<proteinExistence type="predicted"/>
<dbReference type="AlphaFoldDB" id="A0A1A7X308"/>
<feature type="region of interest" description="Disordered" evidence="1">
    <location>
        <begin position="1"/>
        <end position="49"/>
    </location>
</feature>
<reference evidence="2" key="2">
    <citation type="submission" date="2016-06" db="EMBL/GenBank/DDBJ databases">
        <title>The genome of a short-lived fish provides insights into sex chromosome evolution and the genetic control of aging.</title>
        <authorList>
            <person name="Reichwald K."/>
            <person name="Felder M."/>
            <person name="Petzold A."/>
            <person name="Koch P."/>
            <person name="Groth M."/>
            <person name="Platzer M."/>
        </authorList>
    </citation>
    <scope>NUCLEOTIDE SEQUENCE</scope>
    <source>
        <tissue evidence="2">Brain</tissue>
    </source>
</reference>
<name>A0A1A7X308_9TELE</name>
<dbReference type="EMBL" id="HADW01010968">
    <property type="protein sequence ID" value="SBP12368.1"/>
    <property type="molecule type" value="Transcribed_RNA"/>
</dbReference>
<reference evidence="2" key="1">
    <citation type="submission" date="2016-05" db="EMBL/GenBank/DDBJ databases">
        <authorList>
            <person name="Lavstsen T."/>
            <person name="Jespersen J.S."/>
        </authorList>
    </citation>
    <scope>NUCLEOTIDE SEQUENCE</scope>
    <source>
        <tissue evidence="2">Brain</tissue>
    </source>
</reference>
<feature type="compositionally biased region" description="Basic residues" evidence="1">
    <location>
        <begin position="34"/>
        <end position="43"/>
    </location>
</feature>